<evidence type="ECO:0000313" key="4">
    <source>
        <dbReference type="Proteomes" id="UP000065797"/>
    </source>
</evidence>
<accession>A0A109GHN6</accession>
<dbReference type="Proteomes" id="UP000065797">
    <property type="component" value="Unassembled WGS sequence"/>
</dbReference>
<name>A0A109GHN6_BACMY</name>
<feature type="chain" id="PRO_5039133714" description="Lipoprotein" evidence="2">
    <location>
        <begin position="20"/>
        <end position="195"/>
    </location>
</feature>
<comment type="caution">
    <text evidence="3">The sequence shown here is derived from an EMBL/GenBank/DDBJ whole genome shotgun (WGS) entry which is preliminary data.</text>
</comment>
<dbReference type="AlphaFoldDB" id="A0A109GHN6"/>
<organism evidence="3 4">
    <name type="scientific">Bacillus mycoides</name>
    <dbReference type="NCBI Taxonomy" id="1405"/>
    <lineage>
        <taxon>Bacteria</taxon>
        <taxon>Bacillati</taxon>
        <taxon>Bacillota</taxon>
        <taxon>Bacilli</taxon>
        <taxon>Bacillales</taxon>
        <taxon>Bacillaceae</taxon>
        <taxon>Bacillus</taxon>
        <taxon>Bacillus cereus group</taxon>
    </lineage>
</organism>
<protein>
    <recommendedName>
        <fullName evidence="5">Lipoprotein</fullName>
    </recommendedName>
</protein>
<evidence type="ECO:0008006" key="5">
    <source>
        <dbReference type="Google" id="ProtNLM"/>
    </source>
</evidence>
<evidence type="ECO:0000256" key="2">
    <source>
        <dbReference type="SAM" id="SignalP"/>
    </source>
</evidence>
<dbReference type="PROSITE" id="PS51257">
    <property type="entry name" value="PROKAR_LIPOPROTEIN"/>
    <property type="match status" value="1"/>
</dbReference>
<dbReference type="RefSeq" id="WP_060749337.1">
    <property type="nucleotide sequence ID" value="NZ_LRPH01000028.1"/>
</dbReference>
<sequence>MKKQIILSLLSLLTLSLFAGCQSTNKAEMEREEGSRVLVSNKNDMYHTENTNTRLTRVGYSSKQKHEVSNKQVGAINREKVAEMITSMTVKLPDVTNAATLVTDDEVFVVYRANTTDPKLVTDQVYKTALSIVPRYYKAYVSTNQKLISQIQGLQSGSLNDKEYEQSLDMLKREMSDNPHLNNTGDQTLNDMIKK</sequence>
<proteinExistence type="predicted"/>
<gene>
    <name evidence="3" type="ORF">AWW70_06510</name>
</gene>
<dbReference type="InterPro" id="IPR019076">
    <property type="entry name" value="Spore_lipoprot_YhcN/YlaJ-like"/>
</dbReference>
<feature type="signal peptide" evidence="2">
    <location>
        <begin position="1"/>
        <end position="19"/>
    </location>
</feature>
<dbReference type="Pfam" id="PF09580">
    <property type="entry name" value="Spore_YhcN_YlaJ"/>
    <property type="match status" value="1"/>
</dbReference>
<feature type="region of interest" description="Disordered" evidence="1">
    <location>
        <begin position="175"/>
        <end position="195"/>
    </location>
</feature>
<reference evidence="3 4" key="1">
    <citation type="submission" date="2016-01" db="EMBL/GenBank/DDBJ databases">
        <authorList>
            <person name="McClelland M."/>
            <person name="Jain A."/>
            <person name="Saraogi P."/>
            <person name="Mendelson R."/>
            <person name="Westerman R."/>
            <person name="SanMiguel P."/>
            <person name="Csonka L."/>
        </authorList>
    </citation>
    <scope>NUCLEOTIDE SEQUENCE [LARGE SCALE GENOMIC DNA]</scope>
    <source>
        <strain evidence="3 4">PE8-15</strain>
    </source>
</reference>
<keyword evidence="2" id="KW-0732">Signal</keyword>
<evidence type="ECO:0000256" key="1">
    <source>
        <dbReference type="SAM" id="MobiDB-lite"/>
    </source>
</evidence>
<feature type="compositionally biased region" description="Polar residues" evidence="1">
    <location>
        <begin position="179"/>
        <end position="195"/>
    </location>
</feature>
<dbReference type="EMBL" id="LRPH01000028">
    <property type="protein sequence ID" value="KWU66950.1"/>
    <property type="molecule type" value="Genomic_DNA"/>
</dbReference>
<evidence type="ECO:0000313" key="3">
    <source>
        <dbReference type="EMBL" id="KWU66950.1"/>
    </source>
</evidence>